<keyword evidence="1" id="KW-0175">Coiled coil</keyword>
<accession>H2BU50</accession>
<reference evidence="4" key="1">
    <citation type="journal article" date="2012" name="Stand. Genomic Sci.">
        <title>Genome sequence of the Antarctic rhodopsins-containing flavobacterium Gillisia limnaea type strain (R-8282(T)).</title>
        <authorList>
            <person name="Riedel T."/>
            <person name="Held B."/>
            <person name="Nolan M."/>
            <person name="Lucas S."/>
            <person name="Lapidus A."/>
            <person name="Tice H."/>
            <person name="Del Rio T.G."/>
            <person name="Cheng J.F."/>
            <person name="Han C."/>
            <person name="Tapia R."/>
            <person name="Goodwin L.A."/>
            <person name="Pitluck S."/>
            <person name="Liolios K."/>
            <person name="Mavromatis K."/>
            <person name="Pagani I."/>
            <person name="Ivanova N."/>
            <person name="Mikhailova N."/>
            <person name="Pati A."/>
            <person name="Chen A."/>
            <person name="Palaniappan K."/>
            <person name="Land M."/>
            <person name="Rohde M."/>
            <person name="Tindall B.J."/>
            <person name="Detter J.C."/>
            <person name="Goker M."/>
            <person name="Bristow J."/>
            <person name="Eisen J.A."/>
            <person name="Markowitz V."/>
            <person name="Hugenholtz P."/>
            <person name="Kyrpides N.C."/>
            <person name="Klenk H.P."/>
            <person name="Woyke T."/>
        </authorList>
    </citation>
    <scope>NUCLEOTIDE SEQUENCE [LARGE SCALE GENOMIC DNA]</scope>
    <source>
        <strain evidence="4">DSM 15749 / LMG 21470 / R-8282</strain>
    </source>
</reference>
<feature type="domain" description="DUF4369" evidence="2">
    <location>
        <begin position="26"/>
        <end position="123"/>
    </location>
</feature>
<dbReference type="AlphaFoldDB" id="H2BU50"/>
<protein>
    <recommendedName>
        <fullName evidence="2">DUF4369 domain-containing protein</fullName>
    </recommendedName>
</protein>
<dbReference type="InterPro" id="IPR025380">
    <property type="entry name" value="DUF4369"/>
</dbReference>
<organism evidence="3 4">
    <name type="scientific">Gillisia limnaea (strain DSM 15749 / LMG 21470 / R-8282)</name>
    <dbReference type="NCBI Taxonomy" id="865937"/>
    <lineage>
        <taxon>Bacteria</taxon>
        <taxon>Pseudomonadati</taxon>
        <taxon>Bacteroidota</taxon>
        <taxon>Flavobacteriia</taxon>
        <taxon>Flavobacteriales</taxon>
        <taxon>Flavobacteriaceae</taxon>
        <taxon>Gillisia</taxon>
    </lineage>
</organism>
<dbReference type="Pfam" id="PF14289">
    <property type="entry name" value="DUF4369"/>
    <property type="match status" value="1"/>
</dbReference>
<gene>
    <name evidence="3" type="ORF">Gilli_0960</name>
</gene>
<evidence type="ECO:0000259" key="2">
    <source>
        <dbReference type="Pfam" id="PF14289"/>
    </source>
</evidence>
<dbReference type="PROSITE" id="PS51257">
    <property type="entry name" value="PROKAR_LIPOPROTEIN"/>
    <property type="match status" value="1"/>
</dbReference>
<dbReference type="EMBL" id="JH594606">
    <property type="protein sequence ID" value="EHQ01646.1"/>
    <property type="molecule type" value="Genomic_DNA"/>
</dbReference>
<dbReference type="eggNOG" id="ENOG502ZH5W">
    <property type="taxonomic scope" value="Bacteria"/>
</dbReference>
<proteinExistence type="predicted"/>
<evidence type="ECO:0000313" key="3">
    <source>
        <dbReference type="EMBL" id="EHQ01646.1"/>
    </source>
</evidence>
<sequence>MKKISFLFIVFISIAACSKKESNLLVKGNIEGLKKGTLYLQKIDDTVLVSVDSVEINGDANFVLQDYLESPQIMYLSLDKIDDGQFEDRVEFFAEEGEVTINTSLKNFTGDAKISGSANQEKLMEYKTMMQRFNDKNLELIQTNFEAQRDENNELLLAVNKEYEQLLKRRYLYTVNFAINNKDLEIAPYLALAEVFDANIKYLDTIYNSMSPQVQKSKYGKDLKEFLKERRKLEKQEAKVEEIE</sequence>
<feature type="coiled-coil region" evidence="1">
    <location>
        <begin position="216"/>
        <end position="244"/>
    </location>
</feature>
<dbReference type="HOGENOM" id="CLU_103789_0_0_10"/>
<evidence type="ECO:0000313" key="4">
    <source>
        <dbReference type="Proteomes" id="UP000003844"/>
    </source>
</evidence>
<dbReference type="RefSeq" id="WP_006987968.1">
    <property type="nucleotide sequence ID" value="NZ_JH594606.1"/>
</dbReference>
<evidence type="ECO:0000256" key="1">
    <source>
        <dbReference type="SAM" id="Coils"/>
    </source>
</evidence>
<name>H2BU50_GILLR</name>
<dbReference type="STRING" id="865937.Gilli_0960"/>
<dbReference type="Proteomes" id="UP000003844">
    <property type="component" value="Unassembled WGS sequence"/>
</dbReference>
<keyword evidence="4" id="KW-1185">Reference proteome</keyword>
<dbReference type="OrthoDB" id="1143206at2"/>